<dbReference type="STRING" id="1314773.A0A3N2PUC8"/>
<dbReference type="OrthoDB" id="4611861at2759"/>
<proteinExistence type="predicted"/>
<dbReference type="GeneID" id="39576631"/>
<dbReference type="AlphaFoldDB" id="A0A3N2PUC8"/>
<gene>
    <name evidence="1" type="ORF">SODALDRAFT_279081</name>
</gene>
<reference evidence="1 2" key="1">
    <citation type="journal article" date="2018" name="Mol. Ecol.">
        <title>The obligate alkalophilic soda-lake fungus Sodiomyces alkalinus has shifted to a protein diet.</title>
        <authorList>
            <person name="Grum-Grzhimaylo A.A."/>
            <person name="Falkoski D.L."/>
            <person name="van den Heuvel J."/>
            <person name="Valero-Jimenez C.A."/>
            <person name="Min B."/>
            <person name="Choi I.G."/>
            <person name="Lipzen A."/>
            <person name="Daum C.G."/>
            <person name="Aanen D.K."/>
            <person name="Tsang A."/>
            <person name="Henrissat B."/>
            <person name="Bilanenko E.N."/>
            <person name="de Vries R.P."/>
            <person name="van Kan J.A.L."/>
            <person name="Grigoriev I.V."/>
            <person name="Debets A.J.M."/>
        </authorList>
    </citation>
    <scope>NUCLEOTIDE SEQUENCE [LARGE SCALE GENOMIC DNA]</scope>
    <source>
        <strain evidence="1 2">F11</strain>
    </source>
</reference>
<organism evidence="1 2">
    <name type="scientific">Sodiomyces alkalinus (strain CBS 110278 / VKM F-3762 / F11)</name>
    <name type="common">Alkaliphilic filamentous fungus</name>
    <dbReference type="NCBI Taxonomy" id="1314773"/>
    <lineage>
        <taxon>Eukaryota</taxon>
        <taxon>Fungi</taxon>
        <taxon>Dikarya</taxon>
        <taxon>Ascomycota</taxon>
        <taxon>Pezizomycotina</taxon>
        <taxon>Sordariomycetes</taxon>
        <taxon>Hypocreomycetidae</taxon>
        <taxon>Glomerellales</taxon>
        <taxon>Plectosphaerellaceae</taxon>
        <taxon>Sodiomyces</taxon>
    </lineage>
</organism>
<dbReference type="Gene3D" id="3.30.420.10">
    <property type="entry name" value="Ribonuclease H-like superfamily/Ribonuclease H"/>
    <property type="match status" value="1"/>
</dbReference>
<keyword evidence="2" id="KW-1185">Reference proteome</keyword>
<dbReference type="GO" id="GO:0003676">
    <property type="term" value="F:nucleic acid binding"/>
    <property type="evidence" value="ECO:0007669"/>
    <property type="project" value="InterPro"/>
</dbReference>
<sequence>PVYSPNLNPIENLWKLIKERIYKKEPNLGDIRKNIESWELLICTAVIVWEEFE</sequence>
<evidence type="ECO:0000313" key="1">
    <source>
        <dbReference type="EMBL" id="ROT37926.1"/>
    </source>
</evidence>
<name>A0A3N2PUC8_SODAK</name>
<dbReference type="EMBL" id="ML119056">
    <property type="protein sequence ID" value="ROT37926.1"/>
    <property type="molecule type" value="Genomic_DNA"/>
</dbReference>
<dbReference type="Proteomes" id="UP000272025">
    <property type="component" value="Unassembled WGS sequence"/>
</dbReference>
<accession>A0A3N2PUC8</accession>
<feature type="non-terminal residue" evidence="1">
    <location>
        <position position="1"/>
    </location>
</feature>
<evidence type="ECO:0000313" key="2">
    <source>
        <dbReference type="Proteomes" id="UP000272025"/>
    </source>
</evidence>
<dbReference type="InterPro" id="IPR036397">
    <property type="entry name" value="RNaseH_sf"/>
</dbReference>
<dbReference type="RefSeq" id="XP_028465732.1">
    <property type="nucleotide sequence ID" value="XM_028608153.1"/>
</dbReference>
<evidence type="ECO:0008006" key="3">
    <source>
        <dbReference type="Google" id="ProtNLM"/>
    </source>
</evidence>
<protein>
    <recommendedName>
        <fullName evidence="3">Tc1-like transposase DDE domain-containing protein</fullName>
    </recommendedName>
</protein>